<name>A0A2S4UG65_9BASI</name>
<dbReference type="EMBL" id="PKSL01000303">
    <property type="protein sequence ID" value="POV96270.1"/>
    <property type="molecule type" value="Genomic_DNA"/>
</dbReference>
<evidence type="ECO:0000313" key="3">
    <source>
        <dbReference type="Proteomes" id="UP000239156"/>
    </source>
</evidence>
<organism evidence="2 3">
    <name type="scientific">Puccinia striiformis</name>
    <dbReference type="NCBI Taxonomy" id="27350"/>
    <lineage>
        <taxon>Eukaryota</taxon>
        <taxon>Fungi</taxon>
        <taxon>Dikarya</taxon>
        <taxon>Basidiomycota</taxon>
        <taxon>Pucciniomycotina</taxon>
        <taxon>Pucciniomycetes</taxon>
        <taxon>Pucciniales</taxon>
        <taxon>Pucciniaceae</taxon>
        <taxon>Puccinia</taxon>
    </lineage>
</organism>
<sequence length="296" mass="33033">MSPSQLFWQWWRTQLYWSLPRSRTRHQMVKGDLTILQHQKDNCRQDQDSSRWRTYQQDKHSGCLLRQICLPNQGFVGRLSNEANGLLINFGIVTMTNVELAEAITHGLTEDLRALVNNFQLLYQKPFDFTTFKRHTSLFCKRLPKRPQNCVRGPTGQLMSSPQQPLTRSKEENVWRLHSYLDSVGLCQHFNKACGSPMGACPGEKNQSYAKIPSLFVTPTKPATSKGQTTATVGRPTLPPAGRPANRAATVAGILDEGIAPALDQASISAMEDINEELRLAIQEGGEQLSSSAGVP</sequence>
<dbReference type="Proteomes" id="UP000239156">
    <property type="component" value="Unassembled WGS sequence"/>
</dbReference>
<feature type="compositionally biased region" description="Polar residues" evidence="1">
    <location>
        <begin position="221"/>
        <end position="232"/>
    </location>
</feature>
<feature type="region of interest" description="Disordered" evidence="1">
    <location>
        <begin position="219"/>
        <end position="244"/>
    </location>
</feature>
<reference evidence="2" key="1">
    <citation type="submission" date="2017-12" db="EMBL/GenBank/DDBJ databases">
        <title>Gene loss provides genomic basis for host adaptation in cereal stripe rust fungi.</title>
        <authorList>
            <person name="Xia C."/>
        </authorList>
    </citation>
    <scope>NUCLEOTIDE SEQUENCE [LARGE SCALE GENOMIC DNA]</scope>
    <source>
        <strain evidence="2">93-210</strain>
    </source>
</reference>
<accession>A0A2S4UG65</accession>
<dbReference type="VEuPathDB" id="FungiDB:PSHT_14829"/>
<keyword evidence="3" id="KW-1185">Reference proteome</keyword>
<protein>
    <submittedName>
        <fullName evidence="2">Uncharacterized protein</fullName>
    </submittedName>
</protein>
<evidence type="ECO:0000256" key="1">
    <source>
        <dbReference type="SAM" id="MobiDB-lite"/>
    </source>
</evidence>
<dbReference type="VEuPathDB" id="FungiDB:PSHT_14828"/>
<dbReference type="AlphaFoldDB" id="A0A2S4UG65"/>
<proteinExistence type="predicted"/>
<dbReference type="VEuPathDB" id="FungiDB:PSTT_15745"/>
<comment type="caution">
    <text evidence="2">The sequence shown here is derived from an EMBL/GenBank/DDBJ whole genome shotgun (WGS) entry which is preliminary data.</text>
</comment>
<gene>
    <name evidence="2" type="ORF">PSTT_15745</name>
</gene>
<evidence type="ECO:0000313" key="2">
    <source>
        <dbReference type="EMBL" id="POV96270.1"/>
    </source>
</evidence>